<comment type="caution">
    <text evidence="7">The sequence shown here is derived from an EMBL/GenBank/DDBJ whole genome shotgun (WGS) entry which is preliminary data.</text>
</comment>
<dbReference type="AlphaFoldDB" id="A0A6M0P477"/>
<dbReference type="CDD" id="cd00609">
    <property type="entry name" value="AAT_like"/>
    <property type="match status" value="1"/>
</dbReference>
<evidence type="ECO:0000256" key="3">
    <source>
        <dbReference type="ARBA" id="ARBA00022898"/>
    </source>
</evidence>
<evidence type="ECO:0000256" key="5">
    <source>
        <dbReference type="ARBA" id="ARBA00037974"/>
    </source>
</evidence>
<reference evidence="7 8" key="1">
    <citation type="submission" date="2020-03" db="EMBL/GenBank/DDBJ databases">
        <title>Bacillus aquiflavi sp. nov., isolated from yellow water of strong flavor Chinese baijiu in Yibin region of China.</title>
        <authorList>
            <person name="Xie J."/>
        </authorList>
    </citation>
    <scope>NUCLEOTIDE SEQUENCE [LARGE SCALE GENOMIC DNA]</scope>
    <source>
        <strain evidence="7 8">Gsoil 114</strain>
    </source>
</reference>
<feature type="domain" description="Aminotransferase class I/classII large" evidence="6">
    <location>
        <begin position="35"/>
        <end position="378"/>
    </location>
</feature>
<dbReference type="Gene3D" id="3.40.640.10">
    <property type="entry name" value="Type I PLP-dependent aspartate aminotransferase-like (Major domain)"/>
    <property type="match status" value="1"/>
</dbReference>
<dbReference type="InterPro" id="IPR015421">
    <property type="entry name" value="PyrdxlP-dep_Trfase_major"/>
</dbReference>
<keyword evidence="7" id="KW-0808">Transferase</keyword>
<dbReference type="InterPro" id="IPR051798">
    <property type="entry name" value="Class-II_PLP-Dep_Aminotrans"/>
</dbReference>
<dbReference type="InterPro" id="IPR027619">
    <property type="entry name" value="C-S_lyase_PatB-like"/>
</dbReference>
<sequence>MSTYNFDKVINRTNTASIKWEQLKKVFGTEDVLPMWVADMDFEPPHEVAAAIRKRLEHEIIGYTFVPPSTGESIQHWLKKRHDWDIDTSWISYATGIVPAISTAIQAFTEPGDKVLVQSPVYDPFFKMIEKNHRTVVNSPLLLVNNHYEINFEQFEAKLKEGVKLFINCSPHNPGGRVWTKEELTKMADLCYQYNCLFLSDEIHSDLIYAPHVHIPVAKLGSKYQDMIITCIAPTKTFNLAGLKASAVIISNRKLRQSFQDVQALNGTSAINTFGIVGMEAAYRYGSSWLDALLAYLQRNVDEATAFIHDNLPSIEVMQPEGTYLLWLNLRKLHLGDSEIRKLLINRGKLGLESGNKYGPGGEGFVRMNIACPRDILKDGLNRLKQALI</sequence>
<evidence type="ECO:0000256" key="4">
    <source>
        <dbReference type="ARBA" id="ARBA00023239"/>
    </source>
</evidence>
<evidence type="ECO:0000259" key="6">
    <source>
        <dbReference type="Pfam" id="PF00155"/>
    </source>
</evidence>
<dbReference type="PANTHER" id="PTHR43525">
    <property type="entry name" value="PROTEIN MALY"/>
    <property type="match status" value="1"/>
</dbReference>
<dbReference type="GO" id="GO:0047804">
    <property type="term" value="F:cysteine-S-conjugate beta-lyase activity"/>
    <property type="evidence" value="ECO:0007669"/>
    <property type="project" value="UniProtKB-EC"/>
</dbReference>
<comment type="similarity">
    <text evidence="5">Belongs to the class-II pyridoxal-phosphate-dependent aminotransferase family. MalY/PatB cystathionine beta-lyase subfamily.</text>
</comment>
<protein>
    <recommendedName>
        <fullName evidence="2">cysteine-S-conjugate beta-lyase</fullName>
        <ecNumber evidence="2">4.4.1.13</ecNumber>
    </recommendedName>
</protein>
<dbReference type="NCBIfam" id="TIGR04350">
    <property type="entry name" value="C_S_lyase_PatB"/>
    <property type="match status" value="1"/>
</dbReference>
<name>A0A6M0P477_9BACI</name>
<dbReference type="Pfam" id="PF00155">
    <property type="entry name" value="Aminotran_1_2"/>
    <property type="match status" value="1"/>
</dbReference>
<evidence type="ECO:0000256" key="2">
    <source>
        <dbReference type="ARBA" id="ARBA00012224"/>
    </source>
</evidence>
<dbReference type="Gene3D" id="3.90.1150.10">
    <property type="entry name" value="Aspartate Aminotransferase, domain 1"/>
    <property type="match status" value="1"/>
</dbReference>
<accession>A0A6M0P477</accession>
<proteinExistence type="inferred from homology"/>
<dbReference type="GO" id="GO:0008483">
    <property type="term" value="F:transaminase activity"/>
    <property type="evidence" value="ECO:0007669"/>
    <property type="project" value="UniProtKB-KW"/>
</dbReference>
<comment type="cofactor">
    <cofactor evidence="1">
        <name>pyridoxal 5'-phosphate</name>
        <dbReference type="ChEBI" id="CHEBI:597326"/>
    </cofactor>
</comment>
<dbReference type="PANTHER" id="PTHR43525:SF1">
    <property type="entry name" value="PROTEIN MALY"/>
    <property type="match status" value="1"/>
</dbReference>
<dbReference type="Proteomes" id="UP000476934">
    <property type="component" value="Unassembled WGS sequence"/>
</dbReference>
<dbReference type="InterPro" id="IPR004839">
    <property type="entry name" value="Aminotransferase_I/II_large"/>
</dbReference>
<keyword evidence="4" id="KW-0456">Lyase</keyword>
<dbReference type="SUPFAM" id="SSF53383">
    <property type="entry name" value="PLP-dependent transferases"/>
    <property type="match status" value="1"/>
</dbReference>
<dbReference type="InterPro" id="IPR015422">
    <property type="entry name" value="PyrdxlP-dep_Trfase_small"/>
</dbReference>
<dbReference type="EMBL" id="JAAIWK010000003">
    <property type="protein sequence ID" value="NEY19045.1"/>
    <property type="molecule type" value="Genomic_DNA"/>
</dbReference>
<dbReference type="InterPro" id="IPR015424">
    <property type="entry name" value="PyrdxlP-dep_Trfase"/>
</dbReference>
<keyword evidence="3" id="KW-0663">Pyridoxal phosphate</keyword>
<dbReference type="GO" id="GO:0030170">
    <property type="term" value="F:pyridoxal phosphate binding"/>
    <property type="evidence" value="ECO:0007669"/>
    <property type="project" value="InterPro"/>
</dbReference>
<evidence type="ECO:0000313" key="7">
    <source>
        <dbReference type="EMBL" id="NEY19045.1"/>
    </source>
</evidence>
<evidence type="ECO:0000313" key="8">
    <source>
        <dbReference type="Proteomes" id="UP000476934"/>
    </source>
</evidence>
<gene>
    <name evidence="7" type="ORF">G4D61_03555</name>
</gene>
<dbReference type="EC" id="4.4.1.13" evidence="2"/>
<keyword evidence="7" id="KW-0032">Aminotransferase</keyword>
<organism evidence="7 8">
    <name type="scientific">Heyndrickxia ginsengihumi</name>
    <dbReference type="NCBI Taxonomy" id="363870"/>
    <lineage>
        <taxon>Bacteria</taxon>
        <taxon>Bacillati</taxon>
        <taxon>Bacillota</taxon>
        <taxon>Bacilli</taxon>
        <taxon>Bacillales</taxon>
        <taxon>Bacillaceae</taxon>
        <taxon>Heyndrickxia</taxon>
    </lineage>
</organism>
<keyword evidence="8" id="KW-1185">Reference proteome</keyword>
<dbReference type="RefSeq" id="WP_163173243.1">
    <property type="nucleotide sequence ID" value="NZ_JAAIWK010000003.1"/>
</dbReference>
<evidence type="ECO:0000256" key="1">
    <source>
        <dbReference type="ARBA" id="ARBA00001933"/>
    </source>
</evidence>